<gene>
    <name evidence="15" type="ORF">HY29_12145</name>
</gene>
<dbReference type="InterPro" id="IPR024706">
    <property type="entry name" value="Peroxiredoxin_AhpC-typ"/>
</dbReference>
<evidence type="ECO:0000256" key="4">
    <source>
        <dbReference type="ARBA" id="ARBA00022559"/>
    </source>
</evidence>
<keyword evidence="8" id="KW-0676">Redox-active center</keyword>
<dbReference type="RefSeq" id="WP_034794154.1">
    <property type="nucleotide sequence ID" value="NZ_AWFF01000030.1"/>
</dbReference>
<dbReference type="PIRSF" id="PIRSF000239">
    <property type="entry name" value="AHPC"/>
    <property type="match status" value="1"/>
</dbReference>
<evidence type="ECO:0000256" key="10">
    <source>
        <dbReference type="ARBA" id="ARBA00038489"/>
    </source>
</evidence>
<dbReference type="PROSITE" id="PS51352">
    <property type="entry name" value="THIOREDOXIN_2"/>
    <property type="match status" value="1"/>
</dbReference>
<dbReference type="GO" id="GO:0034599">
    <property type="term" value="P:cellular response to oxidative stress"/>
    <property type="evidence" value="ECO:0007669"/>
    <property type="project" value="TreeGrafter"/>
</dbReference>
<dbReference type="InterPro" id="IPR000866">
    <property type="entry name" value="AhpC/TSA"/>
</dbReference>
<dbReference type="PATRIC" id="fig|1280946.3.peg.1219"/>
<dbReference type="PANTHER" id="PTHR42801">
    <property type="entry name" value="THIOREDOXIN-DEPENDENT PEROXIDE REDUCTASE"/>
    <property type="match status" value="1"/>
</dbReference>
<keyword evidence="16" id="KW-1185">Reference proteome</keyword>
<dbReference type="Proteomes" id="UP000027037">
    <property type="component" value="Unassembled WGS sequence"/>
</dbReference>
<comment type="function">
    <text evidence="1">Thiol-specific peroxidase that catalyzes the reduction of hydrogen peroxide and organic hydroperoxides to water and alcohols, respectively. Plays a role in cell protection against oxidative stress by detoxifying peroxides and as sensor of hydrogen peroxide-mediated signaling events.</text>
</comment>
<evidence type="ECO:0000259" key="14">
    <source>
        <dbReference type="PROSITE" id="PS51352"/>
    </source>
</evidence>
<sequence length="154" mass="17068">MADTLEAGDKAPDFSMPSTSGPVKLRDFKGNYLVLYFYPKDNTPGCTNEAKDFTALADAFEAKGAKIVGVSRDSLKKHENFAAKHELKVILASDETGAVTETYGTWVEKKLYGRTYMGIARETFLIDPKGTIIKVWKKVRVKGHAEDVFDSIPE</sequence>
<dbReference type="SUPFAM" id="SSF52833">
    <property type="entry name" value="Thioredoxin-like"/>
    <property type="match status" value="1"/>
</dbReference>
<evidence type="ECO:0000256" key="8">
    <source>
        <dbReference type="ARBA" id="ARBA00023284"/>
    </source>
</evidence>
<comment type="catalytic activity">
    <reaction evidence="12">
        <text>a hydroperoxide + [thioredoxin]-dithiol = an alcohol + [thioredoxin]-disulfide + H2O</text>
        <dbReference type="Rhea" id="RHEA:62620"/>
        <dbReference type="Rhea" id="RHEA-COMP:10698"/>
        <dbReference type="Rhea" id="RHEA-COMP:10700"/>
        <dbReference type="ChEBI" id="CHEBI:15377"/>
        <dbReference type="ChEBI" id="CHEBI:29950"/>
        <dbReference type="ChEBI" id="CHEBI:30879"/>
        <dbReference type="ChEBI" id="CHEBI:35924"/>
        <dbReference type="ChEBI" id="CHEBI:50058"/>
        <dbReference type="EC" id="1.11.1.24"/>
    </reaction>
</comment>
<dbReference type="OrthoDB" id="9812811at2"/>
<feature type="active site" description="Cysteine sulfenic acid (-SOH) intermediate; for peroxidase activity" evidence="13">
    <location>
        <position position="46"/>
    </location>
</feature>
<dbReference type="EC" id="1.11.1.24" evidence="3"/>
<dbReference type="eggNOG" id="COG1225">
    <property type="taxonomic scope" value="Bacteria"/>
</dbReference>
<evidence type="ECO:0000256" key="12">
    <source>
        <dbReference type="ARBA" id="ARBA00049091"/>
    </source>
</evidence>
<dbReference type="STRING" id="1280946.HY29_12145"/>
<dbReference type="FunFam" id="3.40.30.10:FF:000007">
    <property type="entry name" value="Thioredoxin-dependent thiol peroxidase"/>
    <property type="match status" value="1"/>
</dbReference>
<comment type="similarity">
    <text evidence="10">Belongs to the peroxiredoxin family. BCP/PrxQ subfamily.</text>
</comment>
<evidence type="ECO:0000256" key="5">
    <source>
        <dbReference type="ARBA" id="ARBA00022862"/>
    </source>
</evidence>
<evidence type="ECO:0000256" key="2">
    <source>
        <dbReference type="ARBA" id="ARBA00011245"/>
    </source>
</evidence>
<evidence type="ECO:0000256" key="13">
    <source>
        <dbReference type="PIRSR" id="PIRSR000239-1"/>
    </source>
</evidence>
<dbReference type="InterPro" id="IPR050924">
    <property type="entry name" value="Peroxiredoxin_BCP/PrxQ"/>
</dbReference>
<dbReference type="EMBL" id="AWFF01000030">
    <property type="protein sequence ID" value="KCZ55467.1"/>
    <property type="molecule type" value="Genomic_DNA"/>
</dbReference>
<keyword evidence="7" id="KW-1015">Disulfide bond</keyword>
<evidence type="ECO:0000256" key="6">
    <source>
        <dbReference type="ARBA" id="ARBA00023002"/>
    </source>
</evidence>
<comment type="caution">
    <text evidence="15">The sequence shown here is derived from an EMBL/GenBank/DDBJ whole genome shotgun (WGS) entry which is preliminary data.</text>
</comment>
<evidence type="ECO:0000256" key="11">
    <source>
        <dbReference type="ARBA" id="ARBA00042639"/>
    </source>
</evidence>
<dbReference type="Gene3D" id="3.40.30.10">
    <property type="entry name" value="Glutaredoxin"/>
    <property type="match status" value="1"/>
</dbReference>
<dbReference type="CDD" id="cd03017">
    <property type="entry name" value="PRX_BCP"/>
    <property type="match status" value="1"/>
</dbReference>
<dbReference type="Pfam" id="PF00578">
    <property type="entry name" value="AhpC-TSA"/>
    <property type="match status" value="1"/>
</dbReference>
<reference evidence="15 16" key="1">
    <citation type="journal article" date="2014" name="Antonie Van Leeuwenhoek">
        <title>Hyphomonas beringensis sp. nov. and Hyphomonas chukchiensis sp. nov., isolated from surface seawater of the Bering Sea and Chukchi Sea.</title>
        <authorList>
            <person name="Li C."/>
            <person name="Lai Q."/>
            <person name="Li G."/>
            <person name="Dong C."/>
            <person name="Wang J."/>
            <person name="Liao Y."/>
            <person name="Shao Z."/>
        </authorList>
    </citation>
    <scope>NUCLEOTIDE SEQUENCE [LARGE SCALE GENOMIC DNA]</scope>
    <source>
        <strain evidence="15 16">25B14_1</strain>
    </source>
</reference>
<evidence type="ECO:0000256" key="9">
    <source>
        <dbReference type="ARBA" id="ARBA00032824"/>
    </source>
</evidence>
<evidence type="ECO:0000256" key="7">
    <source>
        <dbReference type="ARBA" id="ARBA00023157"/>
    </source>
</evidence>
<proteinExistence type="inferred from homology"/>
<keyword evidence="5" id="KW-0049">Antioxidant</keyword>
<dbReference type="GO" id="GO:0045454">
    <property type="term" value="P:cell redox homeostasis"/>
    <property type="evidence" value="ECO:0007669"/>
    <property type="project" value="TreeGrafter"/>
</dbReference>
<organism evidence="15 16">
    <name type="scientific">Hyphomonas beringensis</name>
    <dbReference type="NCBI Taxonomy" id="1280946"/>
    <lineage>
        <taxon>Bacteria</taxon>
        <taxon>Pseudomonadati</taxon>
        <taxon>Pseudomonadota</taxon>
        <taxon>Alphaproteobacteria</taxon>
        <taxon>Hyphomonadales</taxon>
        <taxon>Hyphomonadaceae</taxon>
        <taxon>Hyphomonas</taxon>
    </lineage>
</organism>
<protein>
    <recommendedName>
        <fullName evidence="3">thioredoxin-dependent peroxiredoxin</fullName>
        <ecNumber evidence="3">1.11.1.24</ecNumber>
    </recommendedName>
    <alternativeName>
        <fullName evidence="9">Thioredoxin peroxidase</fullName>
    </alternativeName>
    <alternativeName>
        <fullName evidence="11">Thioredoxin-dependent peroxiredoxin Bcp</fullName>
    </alternativeName>
</protein>
<dbReference type="AlphaFoldDB" id="A0A062UAY1"/>
<evidence type="ECO:0000256" key="1">
    <source>
        <dbReference type="ARBA" id="ARBA00003330"/>
    </source>
</evidence>
<keyword evidence="6" id="KW-0560">Oxidoreductase</keyword>
<evidence type="ECO:0000313" key="16">
    <source>
        <dbReference type="Proteomes" id="UP000027037"/>
    </source>
</evidence>
<comment type="subunit">
    <text evidence="2">Monomer.</text>
</comment>
<keyword evidence="4" id="KW-0575">Peroxidase</keyword>
<dbReference type="InterPro" id="IPR013766">
    <property type="entry name" value="Thioredoxin_domain"/>
</dbReference>
<feature type="domain" description="Thioredoxin" evidence="14">
    <location>
        <begin position="5"/>
        <end position="154"/>
    </location>
</feature>
<dbReference type="InterPro" id="IPR036249">
    <property type="entry name" value="Thioredoxin-like_sf"/>
</dbReference>
<dbReference type="PANTHER" id="PTHR42801:SF4">
    <property type="entry name" value="AHPC_TSA FAMILY PROTEIN"/>
    <property type="match status" value="1"/>
</dbReference>
<evidence type="ECO:0000313" key="15">
    <source>
        <dbReference type="EMBL" id="KCZ55467.1"/>
    </source>
</evidence>
<dbReference type="GO" id="GO:0008379">
    <property type="term" value="F:thioredoxin peroxidase activity"/>
    <property type="evidence" value="ECO:0007669"/>
    <property type="project" value="TreeGrafter"/>
</dbReference>
<accession>A0A062UAY1</accession>
<name>A0A062UAY1_9PROT</name>
<dbReference type="GO" id="GO:0005737">
    <property type="term" value="C:cytoplasm"/>
    <property type="evidence" value="ECO:0007669"/>
    <property type="project" value="TreeGrafter"/>
</dbReference>
<evidence type="ECO:0000256" key="3">
    <source>
        <dbReference type="ARBA" id="ARBA00013017"/>
    </source>
</evidence>